<dbReference type="InterPro" id="IPR024998">
    <property type="entry name" value="DUF3906"/>
</dbReference>
<evidence type="ECO:0000313" key="1">
    <source>
        <dbReference type="EMBL" id="MBD3107946.1"/>
    </source>
</evidence>
<dbReference type="AlphaFoldDB" id="A0A927HAZ4"/>
<accession>A0A927HAZ4</accession>
<keyword evidence="2" id="KW-1185">Reference proteome</keyword>
<reference evidence="1" key="1">
    <citation type="submission" date="2020-09" db="EMBL/GenBank/DDBJ databases">
        <title>Bacillus faecalis sp. nov., a moderately halophilic bacterium isolated from cow faeces.</title>
        <authorList>
            <person name="Jiang L."/>
            <person name="Lee J."/>
        </authorList>
    </citation>
    <scope>NUCLEOTIDE SEQUENCE</scope>
    <source>
        <strain evidence="1">AGMB 02131</strain>
    </source>
</reference>
<protein>
    <submittedName>
        <fullName evidence="1">DUF3906 family protein</fullName>
    </submittedName>
</protein>
<dbReference type="Pfam" id="PF13046">
    <property type="entry name" value="DUF3906"/>
    <property type="match status" value="1"/>
</dbReference>
<comment type="caution">
    <text evidence="1">The sequence shown here is derived from an EMBL/GenBank/DDBJ whole genome shotgun (WGS) entry which is preliminary data.</text>
</comment>
<dbReference type="RefSeq" id="WP_190997489.1">
    <property type="nucleotide sequence ID" value="NZ_JACXSI010000012.1"/>
</dbReference>
<sequence length="72" mass="8594">MAYLYRFEVQLEEKEVVAIIHAEDDDAAFNHLDVELEKFYLSTPEIRDVTMREKKRIGKRSGYILDEDEKGW</sequence>
<dbReference type="Proteomes" id="UP000602076">
    <property type="component" value="Unassembled WGS sequence"/>
</dbReference>
<evidence type="ECO:0000313" key="2">
    <source>
        <dbReference type="Proteomes" id="UP000602076"/>
    </source>
</evidence>
<proteinExistence type="predicted"/>
<name>A0A927HAZ4_9BACI</name>
<organism evidence="1 2">
    <name type="scientific">Peribacillus faecalis</name>
    <dbReference type="NCBI Taxonomy" id="2772559"/>
    <lineage>
        <taxon>Bacteria</taxon>
        <taxon>Bacillati</taxon>
        <taxon>Bacillota</taxon>
        <taxon>Bacilli</taxon>
        <taxon>Bacillales</taxon>
        <taxon>Bacillaceae</taxon>
        <taxon>Peribacillus</taxon>
    </lineage>
</organism>
<dbReference type="EMBL" id="JACXSI010000012">
    <property type="protein sequence ID" value="MBD3107946.1"/>
    <property type="molecule type" value="Genomic_DNA"/>
</dbReference>
<gene>
    <name evidence="1" type="ORF">IEO70_06170</name>
</gene>